<accession>A0A1J7ICH2</accession>
<name>A0A1J7ICH2_9PEZI</name>
<feature type="transmembrane region" description="Helical" evidence="2">
    <location>
        <begin position="108"/>
        <end position="133"/>
    </location>
</feature>
<reference evidence="3 4" key="1">
    <citation type="submission" date="2016-10" db="EMBL/GenBank/DDBJ databases">
        <title>Draft genome sequence of Coniochaeta ligniaria NRRL30616, a lignocellulolytic fungus for bioabatement of inhibitors in plant biomass hydrolysates.</title>
        <authorList>
            <consortium name="DOE Joint Genome Institute"/>
            <person name="Jimenez D.J."/>
            <person name="Hector R.E."/>
            <person name="Riley R."/>
            <person name="Sun H."/>
            <person name="Grigoriev I.V."/>
            <person name="Van Elsas J.D."/>
            <person name="Nichols N.N."/>
        </authorList>
    </citation>
    <scope>NUCLEOTIDE SEQUENCE [LARGE SCALE GENOMIC DNA]</scope>
    <source>
        <strain evidence="3 4">NRRL 30616</strain>
    </source>
</reference>
<protein>
    <submittedName>
        <fullName evidence="3">Uncharacterized protein</fullName>
    </submittedName>
</protein>
<keyword evidence="2" id="KW-1133">Transmembrane helix</keyword>
<keyword evidence="2" id="KW-0812">Transmembrane</keyword>
<evidence type="ECO:0000256" key="1">
    <source>
        <dbReference type="SAM" id="MobiDB-lite"/>
    </source>
</evidence>
<organism evidence="3 4">
    <name type="scientific">Coniochaeta ligniaria NRRL 30616</name>
    <dbReference type="NCBI Taxonomy" id="1408157"/>
    <lineage>
        <taxon>Eukaryota</taxon>
        <taxon>Fungi</taxon>
        <taxon>Dikarya</taxon>
        <taxon>Ascomycota</taxon>
        <taxon>Pezizomycotina</taxon>
        <taxon>Sordariomycetes</taxon>
        <taxon>Sordariomycetidae</taxon>
        <taxon>Coniochaetales</taxon>
        <taxon>Coniochaetaceae</taxon>
        <taxon>Coniochaeta</taxon>
    </lineage>
</organism>
<feature type="compositionally biased region" description="Low complexity" evidence="1">
    <location>
        <begin position="140"/>
        <end position="183"/>
    </location>
</feature>
<feature type="compositionally biased region" description="Polar residues" evidence="1">
    <location>
        <begin position="21"/>
        <end position="33"/>
    </location>
</feature>
<sequence>MGYNYTQDEGLPEVVADPSAQALTSAEEQYQYHQQDKHDKYPVVYDDAPKLPGDVTDGQEPPRSVVRSPNGSVPWEPLAAGEGTLSGQENNSEKPESEPRICGLRRKVFFLLFFAAFVVVAAAIGGGVGGGIAAARSREGSGSAVSSPPSSSSTTSSPAPQTSNTTPTSTSSTSTTSGAAPTATFLNNQTGPVGFGFQGFSGVSYTGKATQIFRDEGFFDLGIDCLSYVWLPNTTSCCITFCEDQHNATGYRCQIRKQEKASGAFPRIYIWCDPNLVGKANNTCS</sequence>
<feature type="region of interest" description="Disordered" evidence="1">
    <location>
        <begin position="1"/>
        <end position="99"/>
    </location>
</feature>
<evidence type="ECO:0000313" key="3">
    <source>
        <dbReference type="EMBL" id="OIW25407.1"/>
    </source>
</evidence>
<dbReference type="AlphaFoldDB" id="A0A1J7ICH2"/>
<dbReference type="EMBL" id="KV875102">
    <property type="protein sequence ID" value="OIW25407.1"/>
    <property type="molecule type" value="Genomic_DNA"/>
</dbReference>
<dbReference type="STRING" id="1408157.A0A1J7ICH2"/>
<proteinExistence type="predicted"/>
<keyword evidence="4" id="KW-1185">Reference proteome</keyword>
<gene>
    <name evidence="3" type="ORF">CONLIGDRAFT_685253</name>
</gene>
<dbReference type="InParanoid" id="A0A1J7ICH2"/>
<keyword evidence="2" id="KW-0472">Membrane</keyword>
<dbReference type="OrthoDB" id="5226655at2759"/>
<feature type="region of interest" description="Disordered" evidence="1">
    <location>
        <begin position="131"/>
        <end position="183"/>
    </location>
</feature>
<evidence type="ECO:0000313" key="4">
    <source>
        <dbReference type="Proteomes" id="UP000182658"/>
    </source>
</evidence>
<dbReference type="Proteomes" id="UP000182658">
    <property type="component" value="Unassembled WGS sequence"/>
</dbReference>
<evidence type="ECO:0000256" key="2">
    <source>
        <dbReference type="SAM" id="Phobius"/>
    </source>
</evidence>